<evidence type="ECO:0000259" key="3">
    <source>
        <dbReference type="PROSITE" id="PS50883"/>
    </source>
</evidence>
<protein>
    <submittedName>
        <fullName evidence="5">EAL domain-containing protein</fullName>
    </submittedName>
</protein>
<dbReference type="Pfam" id="PF00563">
    <property type="entry name" value="EAL"/>
    <property type="match status" value="1"/>
</dbReference>
<feature type="domain" description="EAL" evidence="3">
    <location>
        <begin position="419"/>
        <end position="674"/>
    </location>
</feature>
<dbReference type="InterPro" id="IPR035965">
    <property type="entry name" value="PAS-like_dom_sf"/>
</dbReference>
<dbReference type="GO" id="GO:0006355">
    <property type="term" value="P:regulation of DNA-templated transcription"/>
    <property type="evidence" value="ECO:0007669"/>
    <property type="project" value="InterPro"/>
</dbReference>
<gene>
    <name evidence="5" type="ORF">ELS82_00720</name>
</gene>
<comment type="caution">
    <text evidence="5">The sequence shown here is derived from an EMBL/GenBank/DDBJ whole genome shotgun (WGS) entry which is preliminary data.</text>
</comment>
<dbReference type="InterPro" id="IPR001633">
    <property type="entry name" value="EAL_dom"/>
</dbReference>
<dbReference type="SUPFAM" id="SSF141868">
    <property type="entry name" value="EAL domain-like"/>
    <property type="match status" value="1"/>
</dbReference>
<dbReference type="GO" id="GO:0071111">
    <property type="term" value="F:cyclic-guanylate-specific phosphodiesterase activity"/>
    <property type="evidence" value="ECO:0007669"/>
    <property type="project" value="InterPro"/>
</dbReference>
<dbReference type="CDD" id="cd02205">
    <property type="entry name" value="CBS_pair_SF"/>
    <property type="match status" value="1"/>
</dbReference>
<keyword evidence="6" id="KW-1185">Reference proteome</keyword>
<dbReference type="NCBIfam" id="TIGR00229">
    <property type="entry name" value="sensory_box"/>
    <property type="match status" value="1"/>
</dbReference>
<evidence type="ECO:0000313" key="6">
    <source>
        <dbReference type="Proteomes" id="UP000297753"/>
    </source>
</evidence>
<dbReference type="SMART" id="SM00091">
    <property type="entry name" value="PAS"/>
    <property type="match status" value="1"/>
</dbReference>
<feature type="domain" description="PAS" evidence="2">
    <location>
        <begin position="128"/>
        <end position="173"/>
    </location>
</feature>
<dbReference type="Gene3D" id="3.10.580.10">
    <property type="entry name" value="CBS-domain"/>
    <property type="match status" value="1"/>
</dbReference>
<evidence type="ECO:0000256" key="1">
    <source>
        <dbReference type="PROSITE-ProRule" id="PRU00703"/>
    </source>
</evidence>
<dbReference type="InterPro" id="IPR000014">
    <property type="entry name" value="PAS"/>
</dbReference>
<dbReference type="AlphaFoldDB" id="A0A4Y8WKY4"/>
<organism evidence="5 6">
    <name type="scientific">Vibrio ouci</name>
    <dbReference type="NCBI Taxonomy" id="2499078"/>
    <lineage>
        <taxon>Bacteria</taxon>
        <taxon>Pseudomonadati</taxon>
        <taxon>Pseudomonadota</taxon>
        <taxon>Gammaproteobacteria</taxon>
        <taxon>Vibrionales</taxon>
        <taxon>Vibrionaceae</taxon>
        <taxon>Vibrio</taxon>
    </lineage>
</organism>
<evidence type="ECO:0000259" key="4">
    <source>
        <dbReference type="PROSITE" id="PS51371"/>
    </source>
</evidence>
<dbReference type="RefSeq" id="WP_134833765.1">
    <property type="nucleotide sequence ID" value="NZ_SATR01000001.1"/>
</dbReference>
<accession>A0A4Y8WKY4</accession>
<dbReference type="InterPro" id="IPR000644">
    <property type="entry name" value="CBS_dom"/>
</dbReference>
<dbReference type="Gene3D" id="3.20.20.450">
    <property type="entry name" value="EAL domain"/>
    <property type="match status" value="1"/>
</dbReference>
<dbReference type="PANTHER" id="PTHR33121">
    <property type="entry name" value="CYCLIC DI-GMP PHOSPHODIESTERASE PDEF"/>
    <property type="match status" value="1"/>
</dbReference>
<proteinExistence type="predicted"/>
<dbReference type="InterPro" id="IPR050706">
    <property type="entry name" value="Cyclic-di-GMP_PDE-like"/>
</dbReference>
<dbReference type="PROSITE" id="PS51371">
    <property type="entry name" value="CBS"/>
    <property type="match status" value="2"/>
</dbReference>
<dbReference type="Proteomes" id="UP000297753">
    <property type="component" value="Unassembled WGS sequence"/>
</dbReference>
<feature type="domain" description="CBS" evidence="4">
    <location>
        <begin position="694"/>
        <end position="754"/>
    </location>
</feature>
<evidence type="ECO:0000259" key="2">
    <source>
        <dbReference type="PROSITE" id="PS50112"/>
    </source>
</evidence>
<dbReference type="SUPFAM" id="SSF55785">
    <property type="entry name" value="PYP-like sensor domain (PAS domain)"/>
    <property type="match status" value="1"/>
</dbReference>
<dbReference type="InterPro" id="IPR035919">
    <property type="entry name" value="EAL_sf"/>
</dbReference>
<reference evidence="5 6" key="1">
    <citation type="submission" date="2019-01" db="EMBL/GenBank/DDBJ databases">
        <title>Vibrio BEI176 sp. nov, a marine bacterium isolated from China: eastern marignal seas.</title>
        <authorList>
            <person name="Li B."/>
        </authorList>
    </citation>
    <scope>NUCLEOTIDE SEQUENCE [LARGE SCALE GENOMIC DNA]</scope>
    <source>
        <strain evidence="5 6">BEI176</strain>
    </source>
</reference>
<keyword evidence="1" id="KW-0129">CBS domain</keyword>
<dbReference type="EMBL" id="SATR01000001">
    <property type="protein sequence ID" value="TFH93514.1"/>
    <property type="molecule type" value="Genomic_DNA"/>
</dbReference>
<dbReference type="SMART" id="SM00052">
    <property type="entry name" value="EAL"/>
    <property type="match status" value="1"/>
</dbReference>
<dbReference type="PROSITE" id="PS50112">
    <property type="entry name" value="PAS"/>
    <property type="match status" value="1"/>
</dbReference>
<dbReference type="CDD" id="cd00130">
    <property type="entry name" value="PAS"/>
    <property type="match status" value="1"/>
</dbReference>
<dbReference type="PANTHER" id="PTHR33121:SF79">
    <property type="entry name" value="CYCLIC DI-GMP PHOSPHODIESTERASE PDED-RELATED"/>
    <property type="match status" value="1"/>
</dbReference>
<dbReference type="OrthoDB" id="5643297at2"/>
<dbReference type="SUPFAM" id="SSF54631">
    <property type="entry name" value="CBS-domain pair"/>
    <property type="match status" value="1"/>
</dbReference>
<dbReference type="Gene3D" id="3.30.450.20">
    <property type="entry name" value="PAS domain"/>
    <property type="match status" value="1"/>
</dbReference>
<name>A0A4Y8WKY4_9VIBR</name>
<dbReference type="Pfam" id="PF00989">
    <property type="entry name" value="PAS"/>
    <property type="match status" value="1"/>
</dbReference>
<dbReference type="InterPro" id="IPR046342">
    <property type="entry name" value="CBS_dom_sf"/>
</dbReference>
<dbReference type="PROSITE" id="PS50883">
    <property type="entry name" value="EAL"/>
    <property type="match status" value="1"/>
</dbReference>
<sequence length="824" mass="93280">MAQVHGSSTSAPALSRYSHHLSIEWRWDIAKHRLDIDEERCRQVLNADLPSLTGNVLMPCMSYHDQTILLEKLTNLKPKTGLQRFNCCLRLESDQCCYVEMTFQTDDGKLASGHLTPLFFFQATALSIGALFGQLFNNAHHGVLLIDAERSIIVCNDNFLSLSGYANSELKGQPFASLQSDRHSANFYTKMWCEIEQSGHWSGVMLLQSAEGRAYPQDVTVQRIMLEEGIFYVTVLLDLSNNIYRIEDVEHGGVELLTQLPTQTQFIRAVTYRSQREGSQKVTMVVAFQPPFDHTEDFELKALLSEHLTKEPQAVEVGYLGSNHFVACVECNKVKGPSQVRMIHQAIRRFFSSINHHVGTQIYNAIMTGRIGVSVLGQDTHDPKLLVAHSVQAMLEHSVTSRGQITFYHGVLHKQVLRRKELEEWAEKAIKTKDVEVYYQPIVDTKNWDVVKFEALSRFKGPNGKMLNTQEMVNIAEDLDLVADLDWCVGQRALQDLNHIQERFGQHLGVTINRSLNTKLDTDEVLASADSLVHKYAKRPETVTIELTESAYFDSESRQSSLIRNIRRRGVQVAIDDFGTGYSSFSYLSDSNFDVIKIDKEFVTNLMEGTNKYYIVKMITQLAHTLNVKVVAEGVETRNELEAVCSLGVDYIQGYYFSKPLPIQELEKAWDYCEELEQFLSGKGRKLKSNILSITQVHLPCLSPDDTIERARSLLTSDQYNLEVIPVLDRNVCVGVVGLEEVNLHLSPTAGTKFETRNDIVNSRKTLNQVMRRNIHTLALEENNDQVAETLKQGVSPPWLVVNSVGEYLGLVTHQDIMSYFTDS</sequence>
<feature type="domain" description="CBS" evidence="4">
    <location>
        <begin position="771"/>
        <end position="824"/>
    </location>
</feature>
<dbReference type="InterPro" id="IPR013767">
    <property type="entry name" value="PAS_fold"/>
</dbReference>
<dbReference type="Pfam" id="PF00571">
    <property type="entry name" value="CBS"/>
    <property type="match status" value="1"/>
</dbReference>
<evidence type="ECO:0000313" key="5">
    <source>
        <dbReference type="EMBL" id="TFH93514.1"/>
    </source>
</evidence>
<dbReference type="CDD" id="cd01948">
    <property type="entry name" value="EAL"/>
    <property type="match status" value="1"/>
</dbReference>